<gene>
    <name evidence="1" type="ORF">RPERSI_LOCUS20908</name>
</gene>
<proteinExistence type="predicted"/>
<comment type="caution">
    <text evidence="1">The sequence shown here is derived from an EMBL/GenBank/DDBJ whole genome shotgun (WGS) entry which is preliminary data.</text>
</comment>
<sequence>YTSQEYSKEAFTIKRNKYQYCEYKLNYIRRLDDSYSNEENSVQLLVNVQNLTHVIRKRKTTKYYYKNSVEKKQNWQETSRDTYGYRQSNEVTPIAYLGLALTQYYLIDNA</sequence>
<reference evidence="1" key="1">
    <citation type="submission" date="2021-06" db="EMBL/GenBank/DDBJ databases">
        <authorList>
            <person name="Kallberg Y."/>
            <person name="Tangrot J."/>
            <person name="Rosling A."/>
        </authorList>
    </citation>
    <scope>NUCLEOTIDE SEQUENCE</scope>
    <source>
        <strain evidence="1">MA461A</strain>
    </source>
</reference>
<dbReference type="Proteomes" id="UP000789920">
    <property type="component" value="Unassembled WGS sequence"/>
</dbReference>
<evidence type="ECO:0000313" key="2">
    <source>
        <dbReference type="Proteomes" id="UP000789920"/>
    </source>
</evidence>
<dbReference type="EMBL" id="CAJVQC010060071">
    <property type="protein sequence ID" value="CAG8800394.1"/>
    <property type="molecule type" value="Genomic_DNA"/>
</dbReference>
<name>A0ACA9RM34_9GLOM</name>
<feature type="non-terminal residue" evidence="1">
    <location>
        <position position="1"/>
    </location>
</feature>
<evidence type="ECO:0000313" key="1">
    <source>
        <dbReference type="EMBL" id="CAG8800394.1"/>
    </source>
</evidence>
<keyword evidence="2" id="KW-1185">Reference proteome</keyword>
<accession>A0ACA9RM34</accession>
<organism evidence="1 2">
    <name type="scientific">Racocetra persica</name>
    <dbReference type="NCBI Taxonomy" id="160502"/>
    <lineage>
        <taxon>Eukaryota</taxon>
        <taxon>Fungi</taxon>
        <taxon>Fungi incertae sedis</taxon>
        <taxon>Mucoromycota</taxon>
        <taxon>Glomeromycotina</taxon>
        <taxon>Glomeromycetes</taxon>
        <taxon>Diversisporales</taxon>
        <taxon>Gigasporaceae</taxon>
        <taxon>Racocetra</taxon>
    </lineage>
</organism>
<protein>
    <submittedName>
        <fullName evidence="1">976_t:CDS:1</fullName>
    </submittedName>
</protein>